<dbReference type="Proteomes" id="UP000265140">
    <property type="component" value="Chromosome 1"/>
</dbReference>
<sequence length="180" mass="20030">MKGNILLVNLLVMWTMAGFIYCEKVSKIKVVKTNTNGITLSCDGGKVSRKNDSASAKQDLRLEYNDEDSGEYVCQDTEKDTVIEEIYVKFRPCDNCIELDVPVVVGIVLGELVTTVLIGVAVYNIASQPRATLATGKKASSQMVLIQNEANAQSDTSGHYQRLNKRRQETSEYSTLQERR</sequence>
<dbReference type="PANTHER" id="PTHR10570">
    <property type="entry name" value="T-CELL SURFACE GLYCOPROTEIN CD3 GAMMA CHAIN / DELTA CHAIN"/>
    <property type="match status" value="1"/>
</dbReference>
<dbReference type="GO" id="GO:0004888">
    <property type="term" value="F:transmembrane signaling receptor activity"/>
    <property type="evidence" value="ECO:0007669"/>
    <property type="project" value="TreeGrafter"/>
</dbReference>
<dbReference type="Pfam" id="PF16681">
    <property type="entry name" value="Ig_5"/>
    <property type="match status" value="1"/>
</dbReference>
<dbReference type="Gene3D" id="1.10.287.770">
    <property type="entry name" value="YojJ-like"/>
    <property type="match status" value="1"/>
</dbReference>
<dbReference type="Gene3D" id="2.60.40.10">
    <property type="entry name" value="Immunoglobulins"/>
    <property type="match status" value="1"/>
</dbReference>
<dbReference type="GO" id="GO:0009897">
    <property type="term" value="C:external side of plasma membrane"/>
    <property type="evidence" value="ECO:0007669"/>
    <property type="project" value="TreeGrafter"/>
</dbReference>
<evidence type="ECO:0000256" key="1">
    <source>
        <dbReference type="SAM" id="MobiDB-lite"/>
    </source>
</evidence>
<feature type="compositionally biased region" description="Polar residues" evidence="1">
    <location>
        <begin position="171"/>
        <end position="180"/>
    </location>
</feature>
<gene>
    <name evidence="3" type="primary">CD3D</name>
</gene>
<dbReference type="GO" id="GO:0045059">
    <property type="term" value="P:positive thymic T cell selection"/>
    <property type="evidence" value="ECO:0007669"/>
    <property type="project" value="TreeGrafter"/>
</dbReference>
<organism evidence="3 4">
    <name type="scientific">Esox lucius</name>
    <name type="common">Northern pike</name>
    <dbReference type="NCBI Taxonomy" id="8010"/>
    <lineage>
        <taxon>Eukaryota</taxon>
        <taxon>Metazoa</taxon>
        <taxon>Chordata</taxon>
        <taxon>Craniata</taxon>
        <taxon>Vertebrata</taxon>
        <taxon>Euteleostomi</taxon>
        <taxon>Actinopterygii</taxon>
        <taxon>Neopterygii</taxon>
        <taxon>Teleostei</taxon>
        <taxon>Protacanthopterygii</taxon>
        <taxon>Esociformes</taxon>
        <taxon>Esocidae</taxon>
        <taxon>Esox</taxon>
    </lineage>
</organism>
<evidence type="ECO:0000313" key="4">
    <source>
        <dbReference type="Proteomes" id="UP000265140"/>
    </source>
</evidence>
<reference evidence="3" key="4">
    <citation type="submission" date="2025-09" db="UniProtKB">
        <authorList>
            <consortium name="Ensembl"/>
        </authorList>
    </citation>
    <scope>IDENTIFICATION</scope>
</reference>
<evidence type="ECO:0008006" key="5">
    <source>
        <dbReference type="Google" id="ProtNLM"/>
    </source>
</evidence>
<dbReference type="STRING" id="8010.ENSELUP00000008975"/>
<reference evidence="3" key="3">
    <citation type="submission" date="2025-08" db="UniProtKB">
        <authorList>
            <consortium name="Ensembl"/>
        </authorList>
    </citation>
    <scope>IDENTIFICATION</scope>
</reference>
<dbReference type="Bgee" id="ENSELUG00000009564">
    <property type="expression patterns" value="Expressed in spleen and 11 other cell types or tissues"/>
</dbReference>
<feature type="compositionally biased region" description="Polar residues" evidence="1">
    <location>
        <begin position="150"/>
        <end position="159"/>
    </location>
</feature>
<dbReference type="OMA" id="QPLKYKR"/>
<dbReference type="GO" id="GO:0042105">
    <property type="term" value="C:alpha-beta T cell receptor complex"/>
    <property type="evidence" value="ECO:0007669"/>
    <property type="project" value="TreeGrafter"/>
</dbReference>
<evidence type="ECO:0000256" key="2">
    <source>
        <dbReference type="SAM" id="SignalP"/>
    </source>
</evidence>
<proteinExistence type="predicted"/>
<dbReference type="PANTHER" id="PTHR10570:SF8">
    <property type="entry name" value="T-CELL SURFACE GLYCOPROTEIN CD3 GAMMA CHAIN"/>
    <property type="match status" value="1"/>
</dbReference>
<dbReference type="InterPro" id="IPR013783">
    <property type="entry name" value="Ig-like_fold"/>
</dbReference>
<dbReference type="Ensembl" id="ENSELUT00000004644.3">
    <property type="protein sequence ID" value="ENSELUP00000031882.2"/>
    <property type="gene ID" value="ENSELUG00000009564.3"/>
</dbReference>
<reference evidence="4" key="1">
    <citation type="journal article" date="2014" name="PLoS ONE">
        <title>The genome and linkage map of the northern pike (Esox lucius): conserved synteny revealed between the salmonid sister group and the Neoteleostei.</title>
        <authorList>
            <person name="Rondeau E.B."/>
            <person name="Minkley D.R."/>
            <person name="Leong J.S."/>
            <person name="Messmer A.M."/>
            <person name="Jantzen J.R."/>
            <person name="von Schalburg K.R."/>
            <person name="Lemon C."/>
            <person name="Bird N.H."/>
            <person name="Koop B.F."/>
        </authorList>
    </citation>
    <scope>NUCLEOTIDE SEQUENCE</scope>
</reference>
<dbReference type="OrthoDB" id="8941324at2759"/>
<keyword evidence="2" id="KW-0732">Signal</keyword>
<feature type="signal peptide" evidence="2">
    <location>
        <begin position="1"/>
        <end position="22"/>
    </location>
</feature>
<name>A0A3P8ZT07_ESOLU</name>
<dbReference type="AlphaFoldDB" id="A0A3P8ZT07"/>
<dbReference type="InParanoid" id="A0A3P8ZT07"/>
<protein>
    <recommendedName>
        <fullName evidence="5">CD3 gamma/delta subunit Ig-like domain-containing protein</fullName>
    </recommendedName>
</protein>
<accession>A0A3P8ZT07</accession>
<keyword evidence="4" id="KW-1185">Reference proteome</keyword>
<reference evidence="3" key="2">
    <citation type="submission" date="2020-02" db="EMBL/GenBank/DDBJ databases">
        <title>Esox lucius (northern pike) genome, fEsoLuc1, primary haplotype.</title>
        <authorList>
            <person name="Myers G."/>
            <person name="Karagic N."/>
            <person name="Meyer A."/>
            <person name="Pippel M."/>
            <person name="Reichard M."/>
            <person name="Winkler S."/>
            <person name="Tracey A."/>
            <person name="Sims Y."/>
            <person name="Howe K."/>
            <person name="Rhie A."/>
            <person name="Formenti G."/>
            <person name="Durbin R."/>
            <person name="Fedrigo O."/>
            <person name="Jarvis E.D."/>
        </authorList>
    </citation>
    <scope>NUCLEOTIDE SEQUENCE [LARGE SCALE GENOMIC DNA]</scope>
</reference>
<evidence type="ECO:0000313" key="3">
    <source>
        <dbReference type="Ensembl" id="ENSELUP00000031882.2"/>
    </source>
</evidence>
<feature type="region of interest" description="Disordered" evidence="1">
    <location>
        <begin position="150"/>
        <end position="180"/>
    </location>
</feature>
<dbReference type="GeneTree" id="ENSGT01140000282787"/>
<feature type="chain" id="PRO_5044310117" description="CD3 gamma/delta subunit Ig-like domain-containing protein" evidence="2">
    <location>
        <begin position="23"/>
        <end position="180"/>
    </location>
</feature>
<dbReference type="GO" id="GO:0007166">
    <property type="term" value="P:cell surface receptor signaling pathway"/>
    <property type="evidence" value="ECO:0007669"/>
    <property type="project" value="TreeGrafter"/>
</dbReference>
<dbReference type="InterPro" id="IPR015484">
    <property type="entry name" value="CD3_esu/gsu/dsu"/>
</dbReference>